<dbReference type="GO" id="GO:0005178">
    <property type="term" value="F:integrin binding"/>
    <property type="evidence" value="ECO:0007669"/>
    <property type="project" value="InterPro"/>
</dbReference>
<evidence type="ECO:0000256" key="1">
    <source>
        <dbReference type="SAM" id="Phobius"/>
    </source>
</evidence>
<dbReference type="Pfam" id="PF13895">
    <property type="entry name" value="Ig_2"/>
    <property type="match status" value="1"/>
</dbReference>
<gene>
    <name evidence="4" type="primary">LOC127356186</name>
</gene>
<dbReference type="OMA" id="LECPIRI"/>
<feature type="domain" description="Ig-like" evidence="3">
    <location>
        <begin position="112"/>
        <end position="194"/>
    </location>
</feature>
<dbReference type="Pfam" id="PF13927">
    <property type="entry name" value="Ig_3"/>
    <property type="match status" value="1"/>
</dbReference>
<feature type="domain" description="Ig-like" evidence="3">
    <location>
        <begin position="368"/>
        <end position="452"/>
    </location>
</feature>
<dbReference type="GeneTree" id="ENSGT00940000159005"/>
<keyword evidence="1" id="KW-0812">Transmembrane</keyword>
<accession>A0A8P4KH05</accession>
<reference evidence="4" key="2">
    <citation type="submission" date="2025-09" db="UniProtKB">
        <authorList>
            <consortium name="Ensembl"/>
        </authorList>
    </citation>
    <scope>IDENTIFICATION</scope>
</reference>
<dbReference type="AlphaFoldDB" id="A0A8P4KH05"/>
<name>A0A8P4KH05_DICLA</name>
<dbReference type="Proteomes" id="UP000694389">
    <property type="component" value="Unassembled WGS sequence"/>
</dbReference>
<dbReference type="SMART" id="SM00409">
    <property type="entry name" value="IG"/>
    <property type="match status" value="5"/>
</dbReference>
<sequence>MSENKSFLRLLLGFLLSATGVHASCPIELSPPSVVVKYGDPVSVNCRTSASQIEGMGWEATHEGISLVKANNLTWTVNVTAWATTASCYINLLDGPEDQCSVRLKLVVYTFPETINISSSSYDGVMKEMEEYKFTCNIDNIAPVQDLRVVWYKGDTVHYTDTFNNTSKEPVNQPSVLSFIPKREDNGVTFRCEAHLDLGPEGPHLSVSSQEYNITVHFGPDVNCSDPEILEGETLEKHCLVTGNPYPAVRWLKDGQHVNSSTPLRRGDAGLYTVKDEASSFIHKLRVFVLYGPELMCPSSFHALEYAPHNLTCTVEGYPQPDIIWYKDSEEVELPENITRSDAGQYLITASNNLTSVSLTVEINVLYPPSQIVELEDSEVYVGSTMWLKCSSMGNPRPTYIWNYYRTSNVVEENEDGVSLLVINNANAYNMGSYTCHASNDKGNVSKTARVTVKGAKQECPIEITPDRMVIEYQSRGQNATCKAASTDSSNVDGEIHWTVQGVKTDSTSWFADTHKDWDPEPFCYGTFKGIGKCGKRLNFTLYKTPDSVSIHHVENSSSVLEKSEFKLRCDITNVAPAQTLTVLWYRGDEIFETSIQGSMQVTGCLSGNNSDCDISMIRSPLNVSSIITVTLNRTHNGKTFRCVARLDLELDGQQSPPNKTSDPLNITVNYKPTINTTMLPKTIPVFRGYPEDLVCEADGHPPPKIQWLYSLEKKPDKSENKLTVFEAGIYNCSATNDVDTVFYEVEVILKEDYLPLIAGFVAVTVVVISIIFLFIYSIYYKNTRMRRYSLKNPKLSTHNGNVAHNGWDMQFPMTKLS</sequence>
<dbReference type="InterPro" id="IPR003599">
    <property type="entry name" value="Ig_sub"/>
</dbReference>
<feature type="signal peptide" evidence="2">
    <location>
        <begin position="1"/>
        <end position="23"/>
    </location>
</feature>
<dbReference type="RefSeq" id="XP_051243699.1">
    <property type="nucleotide sequence ID" value="XM_051387739.1"/>
</dbReference>
<dbReference type="SUPFAM" id="SSF48726">
    <property type="entry name" value="Immunoglobulin"/>
    <property type="match status" value="5"/>
</dbReference>
<dbReference type="InterPro" id="IPR003598">
    <property type="entry name" value="Ig_sub2"/>
</dbReference>
<evidence type="ECO:0000259" key="3">
    <source>
        <dbReference type="PROSITE" id="PS50835"/>
    </source>
</evidence>
<keyword evidence="5" id="KW-1185">Reference proteome</keyword>
<dbReference type="InterPro" id="IPR013783">
    <property type="entry name" value="Ig-like_fold"/>
</dbReference>
<keyword evidence="1" id="KW-0472">Membrane</keyword>
<dbReference type="InterPro" id="IPR007110">
    <property type="entry name" value="Ig-like_dom"/>
</dbReference>
<feature type="domain" description="Ig-like" evidence="3">
    <location>
        <begin position="203"/>
        <end position="364"/>
    </location>
</feature>
<dbReference type="PANTHER" id="PTHR13771">
    <property type="entry name" value="INTERCELLULAR ADHESION MOLECULE"/>
    <property type="match status" value="1"/>
</dbReference>
<feature type="domain" description="Ig-like" evidence="3">
    <location>
        <begin position="546"/>
        <end position="645"/>
    </location>
</feature>
<dbReference type="InterPro" id="IPR047012">
    <property type="entry name" value="ICAM_VCAM"/>
</dbReference>
<dbReference type="SMART" id="SM00408">
    <property type="entry name" value="IGc2"/>
    <property type="match status" value="4"/>
</dbReference>
<evidence type="ECO:0000256" key="2">
    <source>
        <dbReference type="SAM" id="SignalP"/>
    </source>
</evidence>
<organism evidence="4 5">
    <name type="scientific">Dicentrarchus labrax</name>
    <name type="common">European seabass</name>
    <name type="synonym">Morone labrax</name>
    <dbReference type="NCBI Taxonomy" id="13489"/>
    <lineage>
        <taxon>Eukaryota</taxon>
        <taxon>Metazoa</taxon>
        <taxon>Chordata</taxon>
        <taxon>Craniata</taxon>
        <taxon>Vertebrata</taxon>
        <taxon>Euteleostomi</taxon>
        <taxon>Actinopterygii</taxon>
        <taxon>Neopterygii</taxon>
        <taxon>Teleostei</taxon>
        <taxon>Neoteleostei</taxon>
        <taxon>Acanthomorphata</taxon>
        <taxon>Eupercaria</taxon>
        <taxon>Moronidae</taxon>
        <taxon>Dicentrarchus</taxon>
    </lineage>
</organism>
<dbReference type="InterPro" id="IPR036179">
    <property type="entry name" value="Ig-like_dom_sf"/>
</dbReference>
<dbReference type="PROSITE" id="PS50835">
    <property type="entry name" value="IG_LIKE"/>
    <property type="match status" value="5"/>
</dbReference>
<keyword evidence="2" id="KW-0732">Signal</keyword>
<proteinExistence type="predicted"/>
<dbReference type="GeneID" id="127356186"/>
<dbReference type="Gene3D" id="2.60.40.10">
    <property type="entry name" value="Immunoglobulins"/>
    <property type="match status" value="7"/>
</dbReference>
<dbReference type="OrthoDB" id="5843397at2759"/>
<evidence type="ECO:0000313" key="4">
    <source>
        <dbReference type="Ensembl" id="ENSDLAP00005070310.1"/>
    </source>
</evidence>
<reference evidence="4" key="1">
    <citation type="submission" date="2025-08" db="UniProtKB">
        <authorList>
            <consortium name="Ensembl"/>
        </authorList>
    </citation>
    <scope>IDENTIFICATION</scope>
</reference>
<dbReference type="Ensembl" id="ENSDLAT00005073553.1">
    <property type="protein sequence ID" value="ENSDLAP00005070310.1"/>
    <property type="gene ID" value="ENSDLAG00005020907.2"/>
</dbReference>
<dbReference type="GO" id="GO:0007155">
    <property type="term" value="P:cell adhesion"/>
    <property type="evidence" value="ECO:0007669"/>
    <property type="project" value="InterPro"/>
</dbReference>
<feature type="chain" id="PRO_5035947749" description="Ig-like domain-containing protein" evidence="2">
    <location>
        <begin position="24"/>
        <end position="818"/>
    </location>
</feature>
<feature type="transmembrane region" description="Helical" evidence="1">
    <location>
        <begin position="754"/>
        <end position="780"/>
    </location>
</feature>
<dbReference type="PANTHER" id="PTHR13771:SF9">
    <property type="entry name" value="INTERCELLULAR ADHESION MOLECULE 5"/>
    <property type="match status" value="1"/>
</dbReference>
<keyword evidence="1" id="KW-1133">Transmembrane helix</keyword>
<feature type="domain" description="Ig-like" evidence="3">
    <location>
        <begin position="673"/>
        <end position="749"/>
    </location>
</feature>
<evidence type="ECO:0000313" key="5">
    <source>
        <dbReference type="Proteomes" id="UP000694389"/>
    </source>
</evidence>
<protein>
    <recommendedName>
        <fullName evidence="3">Ig-like domain-containing protein</fullName>
    </recommendedName>
</protein>